<proteinExistence type="predicted"/>
<protein>
    <submittedName>
        <fullName evidence="1">Uncharacterized protein</fullName>
    </submittedName>
</protein>
<accession>A0AAP5C797</accession>
<evidence type="ECO:0000313" key="1">
    <source>
        <dbReference type="EMBL" id="MDQ7953100.1"/>
    </source>
</evidence>
<gene>
    <name evidence="1" type="ORF">Q0031_15060</name>
</gene>
<dbReference type="Proteomes" id="UP001240529">
    <property type="component" value="Unassembled WGS sequence"/>
</dbReference>
<reference evidence="1" key="1">
    <citation type="submission" date="2023-07" db="EMBL/GenBank/DDBJ databases">
        <authorList>
            <person name="Shahid S."/>
            <person name="Akbar M.Y."/>
            <person name="Ajmal W."/>
            <person name="Ansari A."/>
            <person name="Ghazanfar S."/>
        </authorList>
    </citation>
    <scope>NUCLEOTIDE SEQUENCE</scope>
    <source>
        <strain evidence="1">NIGAB</strain>
    </source>
</reference>
<sequence>MINAIERLPIMERELARMNARSNPWQKKLIEVANSVCLGRSDGPHAVDDITCIFLHNLSMLDHPSEWMGDHRYEASSYVDLLHSLLMFGADPNAQLSNGRNLLDVLTAEGRYWLWKDVNENVPILVLGAFSLGAVASADAAKAMILPVYPHIHADHIDMESALVCSRIDLLHLDRCTPSPSGQASAKRL</sequence>
<evidence type="ECO:0000313" key="2">
    <source>
        <dbReference type="Proteomes" id="UP001240529"/>
    </source>
</evidence>
<organism evidence="1 2">
    <name type="scientific">Stenotrophomonas geniculata</name>
    <dbReference type="NCBI Taxonomy" id="86188"/>
    <lineage>
        <taxon>Bacteria</taxon>
        <taxon>Pseudomonadati</taxon>
        <taxon>Pseudomonadota</taxon>
        <taxon>Gammaproteobacteria</taxon>
        <taxon>Lysobacterales</taxon>
        <taxon>Lysobacteraceae</taxon>
        <taxon>Stenotrophomonas</taxon>
    </lineage>
</organism>
<comment type="caution">
    <text evidence="1">The sequence shown here is derived from an EMBL/GenBank/DDBJ whole genome shotgun (WGS) entry which is preliminary data.</text>
</comment>
<dbReference type="RefSeq" id="WP_305730466.1">
    <property type="nucleotide sequence ID" value="NZ_JAUZEA010000007.1"/>
</dbReference>
<dbReference type="AlphaFoldDB" id="A0AAP5C797"/>
<dbReference type="EMBL" id="JAVIAC010000007">
    <property type="protein sequence ID" value="MDQ7953100.1"/>
    <property type="molecule type" value="Genomic_DNA"/>
</dbReference>
<name>A0AAP5C797_9GAMM</name>